<dbReference type="InterPro" id="IPR043129">
    <property type="entry name" value="ATPase_NBD"/>
</dbReference>
<dbReference type="SUPFAM" id="SSF53067">
    <property type="entry name" value="Actin-like ATPase domain"/>
    <property type="match status" value="1"/>
</dbReference>
<proteinExistence type="inferred from homology"/>
<sequence length="323" mass="32066">MTNDVYLAVDLGGTKAEAALVVVDDRGRGAVMPGSRHRQATGRSIGVDALTAVIRSLVAATLASAPDPVAGAGVGAAGPIDLDRGSVSPLNLPEIREFPLRDLVEAAAGAPATLRLDGTCIALAEHWLGATRGASTSLGMVVSTGVGGGLIVDGRLLSGTTGNAGHIGQLHVVDPGGPGGAGLGHAGGAGAGDEAFGTTLEETASGPATVAWARRRGWQGETGEDLAAAFAAGDPVADAATRRSAEAVGQAIASVSALVDLEVVAIGGGFSRVRPDYLDLVDAAVIRWGALPRTRPVLVRPSGLSADGPLLGAAALRARDDLL</sequence>
<dbReference type="Pfam" id="PF00480">
    <property type="entry name" value="ROK"/>
    <property type="match status" value="1"/>
</dbReference>
<keyword evidence="3" id="KW-1185">Reference proteome</keyword>
<gene>
    <name evidence="2" type="ORF">T9R20_02170</name>
</gene>
<organism evidence="2 3">
    <name type="scientific">Microbacterium invictum</name>
    <dbReference type="NCBI Taxonomy" id="515415"/>
    <lineage>
        <taxon>Bacteria</taxon>
        <taxon>Bacillati</taxon>
        <taxon>Actinomycetota</taxon>
        <taxon>Actinomycetes</taxon>
        <taxon>Micrococcales</taxon>
        <taxon>Microbacteriaceae</taxon>
        <taxon>Microbacterium</taxon>
    </lineage>
</organism>
<dbReference type="RefSeq" id="WP_322410922.1">
    <property type="nucleotide sequence ID" value="NZ_CP139779.1"/>
</dbReference>
<dbReference type="PANTHER" id="PTHR18964">
    <property type="entry name" value="ROK (REPRESSOR, ORF, KINASE) FAMILY"/>
    <property type="match status" value="1"/>
</dbReference>
<evidence type="ECO:0000313" key="2">
    <source>
        <dbReference type="EMBL" id="WQB70786.1"/>
    </source>
</evidence>
<dbReference type="Gene3D" id="3.30.420.40">
    <property type="match status" value="2"/>
</dbReference>
<comment type="similarity">
    <text evidence="1">Belongs to the ROK (NagC/XylR) family.</text>
</comment>
<accession>A0ABZ0VDP7</accession>
<dbReference type="Proteomes" id="UP001324533">
    <property type="component" value="Chromosome"/>
</dbReference>
<evidence type="ECO:0000256" key="1">
    <source>
        <dbReference type="ARBA" id="ARBA00006479"/>
    </source>
</evidence>
<evidence type="ECO:0000313" key="3">
    <source>
        <dbReference type="Proteomes" id="UP001324533"/>
    </source>
</evidence>
<dbReference type="EMBL" id="CP139779">
    <property type="protein sequence ID" value="WQB70786.1"/>
    <property type="molecule type" value="Genomic_DNA"/>
</dbReference>
<protein>
    <submittedName>
        <fullName evidence="2">ROK family protein</fullName>
    </submittedName>
</protein>
<name>A0ABZ0VDP7_9MICO</name>
<dbReference type="InterPro" id="IPR000600">
    <property type="entry name" value="ROK"/>
</dbReference>
<dbReference type="PANTHER" id="PTHR18964:SF169">
    <property type="entry name" value="N-ACETYLMANNOSAMINE KINASE"/>
    <property type="match status" value="1"/>
</dbReference>
<reference evidence="2 3" key="1">
    <citation type="submission" date="2023-06" db="EMBL/GenBank/DDBJ databases">
        <title>Rock-solubilizing bacteria, Microbacterium invictum, promotes re-establishment of vegetation in rocky wasteland by accelerating rock bio-weathering and reshaping soil bacterial community.</title>
        <authorList>
            <person name="Liu C."/>
        </authorList>
    </citation>
    <scope>NUCLEOTIDE SEQUENCE [LARGE SCALE GENOMIC DNA]</scope>
    <source>
        <strain evidence="2 3">X-18</strain>
    </source>
</reference>